<dbReference type="GO" id="GO:0003723">
    <property type="term" value="F:RNA binding"/>
    <property type="evidence" value="ECO:0007669"/>
    <property type="project" value="InterPro"/>
</dbReference>
<dbReference type="EC" id="5.4.99.25" evidence="3"/>
<dbReference type="HOGENOM" id="CLU_032087_4_2_1"/>
<dbReference type="PANTHER" id="PTHR13767:SF2">
    <property type="entry name" value="PSEUDOURIDYLATE SYNTHASE TRUB1"/>
    <property type="match status" value="1"/>
</dbReference>
<evidence type="ECO:0000259" key="7">
    <source>
        <dbReference type="Pfam" id="PF01509"/>
    </source>
</evidence>
<dbReference type="GO" id="GO:0005634">
    <property type="term" value="C:nucleus"/>
    <property type="evidence" value="ECO:0007669"/>
    <property type="project" value="TreeGrafter"/>
</dbReference>
<dbReference type="eggNOG" id="KOG2529">
    <property type="taxonomic scope" value="Eukaryota"/>
</dbReference>
<evidence type="ECO:0000313" key="9">
    <source>
        <dbReference type="Proteomes" id="UP000002037"/>
    </source>
</evidence>
<dbReference type="Proteomes" id="UP000002037">
    <property type="component" value="Unassembled WGS sequence"/>
</dbReference>
<protein>
    <recommendedName>
        <fullName evidence="3">tRNA pseudouridine(55) synthase</fullName>
        <ecNumber evidence="3">5.4.99.25</ecNumber>
    </recommendedName>
</protein>
<feature type="region of interest" description="Disordered" evidence="6">
    <location>
        <begin position="401"/>
        <end position="436"/>
    </location>
</feature>
<dbReference type="AlphaFoldDB" id="C5MH15"/>
<evidence type="ECO:0000256" key="3">
    <source>
        <dbReference type="ARBA" id="ARBA00012787"/>
    </source>
</evidence>
<comment type="similarity">
    <text evidence="2">Belongs to the pseudouridine synthase TruB family.</text>
</comment>
<feature type="domain" description="Pseudouridine synthase II N-terminal" evidence="7">
    <location>
        <begin position="107"/>
        <end position="242"/>
    </location>
</feature>
<evidence type="ECO:0000256" key="4">
    <source>
        <dbReference type="ARBA" id="ARBA00022694"/>
    </source>
</evidence>
<evidence type="ECO:0000256" key="2">
    <source>
        <dbReference type="ARBA" id="ARBA00008999"/>
    </source>
</evidence>
<dbReference type="SMR" id="C5MH15"/>
<keyword evidence="9" id="KW-1185">Reference proteome</keyword>
<dbReference type="InterPro" id="IPR014780">
    <property type="entry name" value="tRNA_psdUridine_synth_TruB"/>
</dbReference>
<organism evidence="8 9">
    <name type="scientific">Candida tropicalis (strain ATCC MYA-3404 / T1)</name>
    <name type="common">Yeast</name>
    <dbReference type="NCBI Taxonomy" id="294747"/>
    <lineage>
        <taxon>Eukaryota</taxon>
        <taxon>Fungi</taxon>
        <taxon>Dikarya</taxon>
        <taxon>Ascomycota</taxon>
        <taxon>Saccharomycotina</taxon>
        <taxon>Pichiomycetes</taxon>
        <taxon>Debaryomycetaceae</taxon>
        <taxon>Candida/Lodderomyces clade</taxon>
        <taxon>Candida</taxon>
    </lineage>
</organism>
<evidence type="ECO:0000256" key="1">
    <source>
        <dbReference type="ARBA" id="ARBA00001166"/>
    </source>
</evidence>
<proteinExistence type="inferred from homology"/>
<dbReference type="GO" id="GO:1990481">
    <property type="term" value="P:mRNA pseudouridine synthesis"/>
    <property type="evidence" value="ECO:0007669"/>
    <property type="project" value="TreeGrafter"/>
</dbReference>
<comment type="catalytic activity">
    <reaction evidence="1">
        <text>a uridine in mRNA = a pseudouridine in mRNA</text>
        <dbReference type="Rhea" id="RHEA:56644"/>
        <dbReference type="Rhea" id="RHEA-COMP:14658"/>
        <dbReference type="Rhea" id="RHEA-COMP:14659"/>
        <dbReference type="ChEBI" id="CHEBI:65314"/>
        <dbReference type="ChEBI" id="CHEBI:65315"/>
    </reaction>
</comment>
<keyword evidence="5" id="KW-0413">Isomerase</keyword>
<dbReference type="KEGG" id="ctp:CTRG_05369"/>
<dbReference type="GeneID" id="8299693"/>
<evidence type="ECO:0000256" key="5">
    <source>
        <dbReference type="ARBA" id="ARBA00023235"/>
    </source>
</evidence>
<dbReference type="STRING" id="294747.C5MH15"/>
<keyword evidence="4" id="KW-0819">tRNA processing</keyword>
<dbReference type="EMBL" id="GG692402">
    <property type="protein sequence ID" value="EER30917.1"/>
    <property type="molecule type" value="Genomic_DNA"/>
</dbReference>
<dbReference type="PANTHER" id="PTHR13767">
    <property type="entry name" value="TRNA-PSEUDOURIDINE SYNTHASE"/>
    <property type="match status" value="1"/>
</dbReference>
<evidence type="ECO:0000256" key="6">
    <source>
        <dbReference type="SAM" id="MobiDB-lite"/>
    </source>
</evidence>
<dbReference type="Pfam" id="PF01509">
    <property type="entry name" value="TruB_N"/>
    <property type="match status" value="1"/>
</dbReference>
<dbReference type="RefSeq" id="XP_002551071.1">
    <property type="nucleotide sequence ID" value="XM_002551025.1"/>
</dbReference>
<dbReference type="VEuPathDB" id="FungiDB:CTRG_05369"/>
<name>C5MH15_CANTT</name>
<sequence>MRYIHAKSEAKIFWKKEKKKKTKNINSFNIINPFESGQSYMLLRRMNGVFAVYKPSGITSAKFIDKIQDKFTKSGVFAKDLQEMKEKIRKDLGTNKKWNQKRIDKKVSSAKIKIGHGGTLDPLASGVLVVGIGLGTKKLQYYLAECQKTYETKALLGISTTTGDSEGEIITQNKIDHITKELIDETVQKFIGNIKQTPPIFSALKVNGKPLYEYAREGLPLPTSIKVRDVTVNDIKVIEEDSLKTDHEFVKLQSELDENGVPKEHGLMNNPTLNDSPLYFSSQYLERAEKENLPKEVGKARLLPDGESLPEKLPMIHFVSDVSSGTYIRSLISDIGRAMESSAYMVELIRVKQSEWKLDQNVFKIEDFDRDEKVWGPVLKKVFDEGGDKIIDLQKEFEEMTKQVEQEEKEQGEVGEQDGDKDQSIPQKRPIDDVEQ</sequence>
<gene>
    <name evidence="8" type="ORF">CTRG_05369</name>
</gene>
<dbReference type="SUPFAM" id="SSF55120">
    <property type="entry name" value="Pseudouridine synthase"/>
    <property type="match status" value="1"/>
</dbReference>
<evidence type="ECO:0000313" key="8">
    <source>
        <dbReference type="EMBL" id="EER30917.1"/>
    </source>
</evidence>
<dbReference type="OrthoDB" id="9995526at2759"/>
<accession>C5MH15</accession>
<dbReference type="HAMAP" id="MF_01080">
    <property type="entry name" value="TruB_bact"/>
    <property type="match status" value="1"/>
</dbReference>
<dbReference type="InterPro" id="IPR002501">
    <property type="entry name" value="PsdUridine_synth_N"/>
</dbReference>
<reference evidence="8 9" key="1">
    <citation type="journal article" date="2009" name="Nature">
        <title>Evolution of pathogenicity and sexual reproduction in eight Candida genomes.</title>
        <authorList>
            <person name="Butler G."/>
            <person name="Rasmussen M.D."/>
            <person name="Lin M.F."/>
            <person name="Santos M.A."/>
            <person name="Sakthikumar S."/>
            <person name="Munro C.A."/>
            <person name="Rheinbay E."/>
            <person name="Grabherr M."/>
            <person name="Forche A."/>
            <person name="Reedy J.L."/>
            <person name="Agrafioti I."/>
            <person name="Arnaud M.B."/>
            <person name="Bates S."/>
            <person name="Brown A.J."/>
            <person name="Brunke S."/>
            <person name="Costanzo M.C."/>
            <person name="Fitzpatrick D.A."/>
            <person name="de Groot P.W."/>
            <person name="Harris D."/>
            <person name="Hoyer L.L."/>
            <person name="Hube B."/>
            <person name="Klis F.M."/>
            <person name="Kodira C."/>
            <person name="Lennard N."/>
            <person name="Logue M.E."/>
            <person name="Martin R."/>
            <person name="Neiman A.M."/>
            <person name="Nikolaou E."/>
            <person name="Quail M.A."/>
            <person name="Quinn J."/>
            <person name="Santos M.C."/>
            <person name="Schmitzberger F.F."/>
            <person name="Sherlock G."/>
            <person name="Shah P."/>
            <person name="Silverstein K.A."/>
            <person name="Skrzypek M.S."/>
            <person name="Soll D."/>
            <person name="Staggs R."/>
            <person name="Stansfield I."/>
            <person name="Stumpf M.P."/>
            <person name="Sudbery P.E."/>
            <person name="Srikantha T."/>
            <person name="Zeng Q."/>
            <person name="Berman J."/>
            <person name="Berriman M."/>
            <person name="Heitman J."/>
            <person name="Gow N.A."/>
            <person name="Lorenz M.C."/>
            <person name="Birren B.W."/>
            <person name="Kellis M."/>
            <person name="Cuomo C.A."/>
        </authorList>
    </citation>
    <scope>NUCLEOTIDE SEQUENCE [LARGE SCALE GENOMIC DNA]</scope>
    <source>
        <strain evidence="9">ATCC MYA-3404 / T1</strain>
    </source>
</reference>
<dbReference type="InterPro" id="IPR020103">
    <property type="entry name" value="PsdUridine_synth_cat_dom_sf"/>
</dbReference>
<dbReference type="GO" id="GO:0160148">
    <property type="term" value="F:tRNA pseudouridine(55) synthase activity"/>
    <property type="evidence" value="ECO:0007669"/>
    <property type="project" value="UniProtKB-EC"/>
</dbReference>
<dbReference type="GO" id="GO:0006400">
    <property type="term" value="P:tRNA modification"/>
    <property type="evidence" value="ECO:0007669"/>
    <property type="project" value="TreeGrafter"/>
</dbReference>
<dbReference type="Gene3D" id="3.30.2350.10">
    <property type="entry name" value="Pseudouridine synthase"/>
    <property type="match status" value="1"/>
</dbReference>